<evidence type="ECO:0000256" key="13">
    <source>
        <dbReference type="ARBA" id="ARBA00023293"/>
    </source>
</evidence>
<feature type="domain" description="Guanylate cyclase" evidence="18">
    <location>
        <begin position="905"/>
        <end position="1035"/>
    </location>
</feature>
<dbReference type="PROSITE" id="PS50125">
    <property type="entry name" value="GUANYLATE_CYCLASE_2"/>
    <property type="match status" value="1"/>
</dbReference>
<organism evidence="19 20">
    <name type="scientific">Hypsibius exemplaris</name>
    <name type="common">Freshwater tardigrade</name>
    <dbReference type="NCBI Taxonomy" id="2072580"/>
    <lineage>
        <taxon>Eukaryota</taxon>
        <taxon>Metazoa</taxon>
        <taxon>Ecdysozoa</taxon>
        <taxon>Tardigrada</taxon>
        <taxon>Eutardigrada</taxon>
        <taxon>Parachela</taxon>
        <taxon>Hypsibioidea</taxon>
        <taxon>Hypsibiidae</taxon>
        <taxon>Hypsibius</taxon>
    </lineage>
</organism>
<dbReference type="InterPro" id="IPR028082">
    <property type="entry name" value="Peripla_BP_I"/>
</dbReference>
<evidence type="ECO:0000256" key="10">
    <source>
        <dbReference type="ARBA" id="ARBA00023136"/>
    </source>
</evidence>
<comment type="subcellular location">
    <subcellularLocation>
        <location evidence="3">Cell membrane</location>
    </subcellularLocation>
    <subcellularLocation>
        <location evidence="2">Membrane</location>
        <topology evidence="2">Single-pass membrane protein</topology>
    </subcellularLocation>
</comment>
<gene>
    <name evidence="19" type="ORF">BV898_11778</name>
</gene>
<evidence type="ECO:0000256" key="2">
    <source>
        <dbReference type="ARBA" id="ARBA00004167"/>
    </source>
</evidence>
<dbReference type="FunFam" id="3.30.70.1230:FF:000050">
    <property type="entry name" value="Guanylate cyclase"/>
    <property type="match status" value="1"/>
</dbReference>
<keyword evidence="19" id="KW-0675">Receptor</keyword>
<dbReference type="GO" id="GO:0004672">
    <property type="term" value="F:protein kinase activity"/>
    <property type="evidence" value="ECO:0007669"/>
    <property type="project" value="InterPro"/>
</dbReference>
<dbReference type="InterPro" id="IPR011009">
    <property type="entry name" value="Kinase-like_dom_sf"/>
</dbReference>
<dbReference type="PANTHER" id="PTHR11920:SF494">
    <property type="entry name" value="ATRIAL NATRIURETIC PEPTIDE RECEPTOR 2"/>
    <property type="match status" value="1"/>
</dbReference>
<dbReference type="GO" id="GO:0035556">
    <property type="term" value="P:intracellular signal transduction"/>
    <property type="evidence" value="ECO:0007669"/>
    <property type="project" value="InterPro"/>
</dbReference>
<dbReference type="Pfam" id="PF07714">
    <property type="entry name" value="PK_Tyr_Ser-Thr"/>
    <property type="match status" value="1"/>
</dbReference>
<dbReference type="GO" id="GO:0005524">
    <property type="term" value="F:ATP binding"/>
    <property type="evidence" value="ECO:0007669"/>
    <property type="project" value="InterPro"/>
</dbReference>
<keyword evidence="10 15" id="KW-0472">Membrane</keyword>
<reference evidence="20" key="1">
    <citation type="submission" date="2017-01" db="EMBL/GenBank/DDBJ databases">
        <title>Comparative genomics of anhydrobiosis in the tardigrade Hypsibius dujardini.</title>
        <authorList>
            <person name="Yoshida Y."/>
            <person name="Koutsovoulos G."/>
            <person name="Laetsch D."/>
            <person name="Stevens L."/>
            <person name="Kumar S."/>
            <person name="Horikawa D."/>
            <person name="Ishino K."/>
            <person name="Komine S."/>
            <person name="Tomita M."/>
            <person name="Blaxter M."/>
            <person name="Arakawa K."/>
        </authorList>
    </citation>
    <scope>NUCLEOTIDE SEQUENCE [LARGE SCALE GENOMIC DNA]</scope>
    <source>
        <strain evidence="20">Z151</strain>
    </source>
</reference>
<dbReference type="InterPro" id="IPR001245">
    <property type="entry name" value="Ser-Thr/Tyr_kinase_cat_dom"/>
</dbReference>
<name>A0A1W0WFP8_HYPEX</name>
<dbReference type="InterPro" id="IPR050401">
    <property type="entry name" value="Cyclic_nucleotide_synthase"/>
</dbReference>
<dbReference type="GO" id="GO:0001653">
    <property type="term" value="F:peptide receptor activity"/>
    <property type="evidence" value="ECO:0007669"/>
    <property type="project" value="TreeGrafter"/>
</dbReference>
<evidence type="ECO:0000256" key="3">
    <source>
        <dbReference type="ARBA" id="ARBA00004236"/>
    </source>
</evidence>
<dbReference type="AlphaFoldDB" id="A0A1W0WFP8"/>
<keyword evidence="12" id="KW-0456">Lyase</keyword>
<dbReference type="InterPro" id="IPR000719">
    <property type="entry name" value="Prot_kinase_dom"/>
</dbReference>
<keyword evidence="11" id="KW-0325">Glycoprotein</keyword>
<keyword evidence="9 15" id="KW-1133">Transmembrane helix</keyword>
<comment type="catalytic activity">
    <reaction evidence="1">
        <text>GTP = 3',5'-cyclic GMP + diphosphate</text>
        <dbReference type="Rhea" id="RHEA:13665"/>
        <dbReference type="ChEBI" id="CHEBI:33019"/>
        <dbReference type="ChEBI" id="CHEBI:37565"/>
        <dbReference type="ChEBI" id="CHEBI:57746"/>
        <dbReference type="EC" id="4.6.1.2"/>
    </reaction>
</comment>
<keyword evidence="20" id="KW-1185">Reference proteome</keyword>
<evidence type="ECO:0000256" key="8">
    <source>
        <dbReference type="ARBA" id="ARBA00022741"/>
    </source>
</evidence>
<dbReference type="Gene3D" id="1.10.510.10">
    <property type="entry name" value="Transferase(Phosphotransferase) domain 1"/>
    <property type="match status" value="1"/>
</dbReference>
<dbReference type="InterPro" id="IPR001054">
    <property type="entry name" value="A/G_cyclase"/>
</dbReference>
<evidence type="ECO:0000256" key="5">
    <source>
        <dbReference type="ARBA" id="ARBA00022475"/>
    </source>
</evidence>
<dbReference type="Pfam" id="PF01094">
    <property type="entry name" value="ANF_receptor"/>
    <property type="match status" value="1"/>
</dbReference>
<dbReference type="CDD" id="cd06352">
    <property type="entry name" value="PBP1_NPR_GC-like"/>
    <property type="match status" value="1"/>
</dbReference>
<evidence type="ECO:0000256" key="16">
    <source>
        <dbReference type="SAM" id="SignalP"/>
    </source>
</evidence>
<feature type="region of interest" description="Disordered" evidence="14">
    <location>
        <begin position="535"/>
        <end position="569"/>
    </location>
</feature>
<accession>A0A1W0WFP8</accession>
<proteinExistence type="predicted"/>
<evidence type="ECO:0000256" key="7">
    <source>
        <dbReference type="ARBA" id="ARBA00022729"/>
    </source>
</evidence>
<evidence type="ECO:0000256" key="14">
    <source>
        <dbReference type="SAM" id="MobiDB-lite"/>
    </source>
</evidence>
<keyword evidence="6 15" id="KW-0812">Transmembrane</keyword>
<dbReference type="OrthoDB" id="4062651at2759"/>
<dbReference type="PANTHER" id="PTHR11920">
    <property type="entry name" value="GUANYLYL CYCLASE"/>
    <property type="match status" value="1"/>
</dbReference>
<dbReference type="InterPro" id="IPR029787">
    <property type="entry name" value="Nucleotide_cyclase"/>
</dbReference>
<dbReference type="SUPFAM" id="SSF55073">
    <property type="entry name" value="Nucleotide cyclase"/>
    <property type="match status" value="1"/>
</dbReference>
<feature type="compositionally biased region" description="Polar residues" evidence="14">
    <location>
        <begin position="546"/>
        <end position="569"/>
    </location>
</feature>
<protein>
    <recommendedName>
        <fullName evidence="4">guanylate cyclase</fullName>
        <ecNumber evidence="4">4.6.1.2</ecNumber>
    </recommendedName>
</protein>
<dbReference type="Pfam" id="PF00211">
    <property type="entry name" value="Guanylate_cyc"/>
    <property type="match status" value="1"/>
</dbReference>
<feature type="domain" description="Protein kinase" evidence="17">
    <location>
        <begin position="557"/>
        <end position="835"/>
    </location>
</feature>
<feature type="chain" id="PRO_5012664223" description="guanylate cyclase" evidence="16">
    <location>
        <begin position="25"/>
        <end position="1100"/>
    </location>
</feature>
<dbReference type="SUPFAM" id="SSF53822">
    <property type="entry name" value="Periplasmic binding protein-like I"/>
    <property type="match status" value="1"/>
</dbReference>
<evidence type="ECO:0000313" key="19">
    <source>
        <dbReference type="EMBL" id="OQV14007.1"/>
    </source>
</evidence>
<dbReference type="EC" id="4.6.1.2" evidence="4"/>
<feature type="transmembrane region" description="Helical" evidence="15">
    <location>
        <begin position="475"/>
        <end position="498"/>
    </location>
</feature>
<evidence type="ECO:0000313" key="20">
    <source>
        <dbReference type="Proteomes" id="UP000192578"/>
    </source>
</evidence>
<evidence type="ECO:0000259" key="18">
    <source>
        <dbReference type="PROSITE" id="PS50125"/>
    </source>
</evidence>
<dbReference type="SMART" id="SM00044">
    <property type="entry name" value="CYCc"/>
    <property type="match status" value="1"/>
</dbReference>
<evidence type="ECO:0000256" key="1">
    <source>
        <dbReference type="ARBA" id="ARBA00001436"/>
    </source>
</evidence>
<evidence type="ECO:0000256" key="15">
    <source>
        <dbReference type="SAM" id="Phobius"/>
    </source>
</evidence>
<evidence type="ECO:0000259" key="17">
    <source>
        <dbReference type="PROSITE" id="PS50011"/>
    </source>
</evidence>
<evidence type="ECO:0000256" key="9">
    <source>
        <dbReference type="ARBA" id="ARBA00022989"/>
    </source>
</evidence>
<keyword evidence="7 16" id="KW-0732">Signal</keyword>
<evidence type="ECO:0000256" key="11">
    <source>
        <dbReference type="ARBA" id="ARBA00023180"/>
    </source>
</evidence>
<dbReference type="PROSITE" id="PS50011">
    <property type="entry name" value="PROTEIN_KINASE_DOM"/>
    <property type="match status" value="1"/>
</dbReference>
<dbReference type="Gene3D" id="3.40.50.2300">
    <property type="match status" value="1"/>
</dbReference>
<dbReference type="GO" id="GO:0005886">
    <property type="term" value="C:plasma membrane"/>
    <property type="evidence" value="ECO:0007669"/>
    <property type="project" value="UniProtKB-SubCell"/>
</dbReference>
<dbReference type="CDD" id="cd07302">
    <property type="entry name" value="CHD"/>
    <property type="match status" value="1"/>
</dbReference>
<dbReference type="Proteomes" id="UP000192578">
    <property type="component" value="Unassembled WGS sequence"/>
</dbReference>
<evidence type="ECO:0000256" key="4">
    <source>
        <dbReference type="ARBA" id="ARBA00012202"/>
    </source>
</evidence>
<keyword evidence="8" id="KW-0547">Nucleotide-binding</keyword>
<dbReference type="GO" id="GO:0007168">
    <property type="term" value="P:receptor guanylyl cyclase signaling pathway"/>
    <property type="evidence" value="ECO:0007669"/>
    <property type="project" value="TreeGrafter"/>
</dbReference>
<dbReference type="GO" id="GO:0004383">
    <property type="term" value="F:guanylate cyclase activity"/>
    <property type="evidence" value="ECO:0007669"/>
    <property type="project" value="UniProtKB-EC"/>
</dbReference>
<feature type="signal peptide" evidence="16">
    <location>
        <begin position="1"/>
        <end position="24"/>
    </location>
</feature>
<comment type="caution">
    <text evidence="19">The sequence shown here is derived from an EMBL/GenBank/DDBJ whole genome shotgun (WGS) entry which is preliminary data.</text>
</comment>
<dbReference type="InterPro" id="IPR001828">
    <property type="entry name" value="ANF_lig-bd_rcpt"/>
</dbReference>
<evidence type="ECO:0000256" key="6">
    <source>
        <dbReference type="ARBA" id="ARBA00022692"/>
    </source>
</evidence>
<dbReference type="Gene3D" id="3.30.70.1230">
    <property type="entry name" value="Nucleotide cyclase"/>
    <property type="match status" value="1"/>
</dbReference>
<dbReference type="EMBL" id="MTYJ01000112">
    <property type="protein sequence ID" value="OQV14007.1"/>
    <property type="molecule type" value="Genomic_DNA"/>
</dbReference>
<sequence length="1100" mass="124824">MLQTRKQFVRGLLLLCCCWSSLHPGCSVRAYNVTFIVCMSYTSLAYSYDYYGPAIDMALRDLNARHSGVIAFQKVNLSPPEIHSCPQLDGKILSLVTDYLFTNETGIRQWSDPDNLNVIIGNGCSDSLRYIGDLARDLNLPVITSGGSGSVLVNNQRFPTMLRLLPYQQSDLVRTLILFMKKFQWQDVSLLCDRNPGLGNFFTLACEGFRDGFLNYGGFNPPNYFPFNTATTTRYDEYLKSAALTSRIFVIVAHGNKTRDIMIEAHRLGMTNGDYVYITTYPLEHPLYGQYRWQVFDDDDDIAKEAFRSLYFVSTRPVRGPDYARFEAELKYRAFFDYNFTYAPDERVSAFTAFQHTVVTLTGEIVRETLSETGQIHNGTKVMEKVFGQRRVKSVTGDFDLFNADRVLYIYVIVGMEHHRHTFREYYEYDTVNRTLLSVENSSITWAGDRASAPPNKPFCDFDGSAERCDTSKQITIGIIVGLVAAAAGILLPGFYLVRKIKQNGDLDNDNRWYVPLDDIVLNTAAASVTTQGSLKTQHRSFAHGSHNSRSEISTVRSQTRTHGTSNNSMTRNAHVARYKDKLVWMRKIVLAHKFSPTRPQELLIKKLKRIHNINIAHFYGMAPHEVELTILCEVVPRGSLSDVMNSDTIKFDIALKNSIINDLTNGMVYLHDSQIGYHGDLSCLTCLMDGRFVLKIAYFRLDFLPYVTPDFLEGDRDYYAFIAFPPEQLRGPVSQIYRGSKEGDVYSYAHVIAQVSTELEPFEKEMTDNNFTAKDILDRVMQNSIIPMRPKLPSNSESCPPLLVDLIEKCWRDKPADRPTFRAVESILKEIPGFKTDRNFVDSLFQRMAAYAEELETRINIATAGLMEEKKKSEELLFQVLPKHLAMALTQGKKIDPELFDSVTIGFTALANFSDIAIASSPMEIVNLLNDLYSMFDATLELYDVYKVETISDSYMIASGIPVRNGEEHSRQIAKVALELVKESASFRIRHRPTDVLQIKVGFHQGKCAAGIVGMKMPRYCLFGDTINTASRMTSFGLALKIQISTAAMEHLKRFNEFRFQLRGLVEIKGKGLQKCYWLLQDHEQEVAEDLEVENIAPP</sequence>
<dbReference type="GO" id="GO:0004016">
    <property type="term" value="F:adenylate cyclase activity"/>
    <property type="evidence" value="ECO:0007669"/>
    <property type="project" value="TreeGrafter"/>
</dbReference>
<keyword evidence="5" id="KW-1003">Cell membrane</keyword>
<keyword evidence="13" id="KW-0141">cGMP biosynthesis</keyword>
<dbReference type="SUPFAM" id="SSF56112">
    <property type="entry name" value="Protein kinase-like (PK-like)"/>
    <property type="match status" value="1"/>
</dbReference>
<evidence type="ECO:0000256" key="12">
    <source>
        <dbReference type="ARBA" id="ARBA00023239"/>
    </source>
</evidence>